<comment type="caution">
    <text evidence="1">The sequence shown here is derived from an EMBL/GenBank/DDBJ whole genome shotgun (WGS) entry which is preliminary data.</text>
</comment>
<gene>
    <name evidence="1" type="ORF">LDC_1856</name>
</gene>
<protein>
    <submittedName>
        <fullName evidence="1">Uncharacterized protein</fullName>
    </submittedName>
</protein>
<sequence>MAKPSIIGHLETELKRTLRDSTITVGEIENKTGLYSITSCQGNKYLHDDETNHNLVLFPFRVAETFDYWLSFTLEYNIWEKKVLHISIAYFDADLCKIFRAEWANNSLIEHAQPHWHIHNRKPDLESPLWDENAIKIFPAEVEEMVNDKIKNIHFAMSSTWHENLKHAKNISDSHDRELLNWVNGVLIYVTHQLTYLHDKSKV</sequence>
<proteinExistence type="predicted"/>
<name>D9PJZ3_9ZZZZ</name>
<dbReference type="EMBL" id="ADZX01000567">
    <property type="protein sequence ID" value="EFK96115.1"/>
    <property type="molecule type" value="Genomic_DNA"/>
</dbReference>
<organism evidence="1">
    <name type="scientific">sediment metagenome</name>
    <dbReference type="NCBI Taxonomy" id="749907"/>
    <lineage>
        <taxon>unclassified sequences</taxon>
        <taxon>metagenomes</taxon>
        <taxon>ecological metagenomes</taxon>
    </lineage>
</organism>
<dbReference type="AlphaFoldDB" id="D9PJZ3"/>
<evidence type="ECO:0000313" key="1">
    <source>
        <dbReference type="EMBL" id="EFK96115.1"/>
    </source>
</evidence>
<accession>D9PJZ3</accession>
<reference evidence="1" key="2">
    <citation type="journal article" date="2011" name="Microb. Ecol.">
        <title>Taxonomic and Functional Metagenomic Profiling of the Microbial Community in the Anoxic Sediment of a Sub-saline Shallow Lake (Laguna de Carrizo, Central Spain).</title>
        <authorList>
            <person name="Ferrer M."/>
            <person name="Guazzaroni M.E."/>
            <person name="Richter M."/>
            <person name="Garcia-Salamanca A."/>
            <person name="Yarza P."/>
            <person name="Suarez-Suarez A."/>
            <person name="Solano J."/>
            <person name="Alcaide M."/>
            <person name="van Dillewijn P."/>
            <person name="Molina-Henares M.A."/>
            <person name="Lopez-Cortes N."/>
            <person name="Al-Ramahi Y."/>
            <person name="Guerrero C."/>
            <person name="Acosta A."/>
            <person name="de Eugenio L.I."/>
            <person name="Martinez V."/>
            <person name="Marques S."/>
            <person name="Rojo F."/>
            <person name="Santero E."/>
            <person name="Genilloud O."/>
            <person name="Perez-Perez J."/>
            <person name="Rossello-Mora R."/>
            <person name="Ramos J.L."/>
        </authorList>
    </citation>
    <scope>NUCLEOTIDE SEQUENCE</scope>
</reference>
<reference evidence="1" key="1">
    <citation type="submission" date="2010-07" db="EMBL/GenBank/DDBJ databases">
        <authorList>
            <consortium name="CONSOLIDER consortium CSD2007-00005"/>
            <person name="Guazzaroni M.-E."/>
            <person name="Richter M."/>
            <person name="Garcia-Salamanca A."/>
            <person name="Yarza P."/>
            <person name="Ferrer M."/>
        </authorList>
    </citation>
    <scope>NUCLEOTIDE SEQUENCE</scope>
</reference>